<comment type="PTM">
    <text evidence="32">Highly glycosylated by host. The high number of glycan on the protein is reffered to as 'glycan shield' because it contributes to hide protein sequence from adaptive immune system.</text>
</comment>
<evidence type="ECO:0000256" key="16">
    <source>
        <dbReference type="ARBA" id="ARBA00022729"/>
    </source>
</evidence>
<feature type="site" description="Cleavage; by host furin" evidence="32">
    <location>
        <begin position="493"/>
        <end position="494"/>
    </location>
</feature>
<organism evidence="37">
    <name type="scientific">Human immunodeficiency virus type 1</name>
    <name type="common">HIV-1</name>
    <dbReference type="NCBI Taxonomy" id="11676"/>
    <lineage>
        <taxon>Viruses</taxon>
        <taxon>Riboviria</taxon>
        <taxon>Pararnavirae</taxon>
        <taxon>Artverviricota</taxon>
        <taxon>Revtraviricetes</taxon>
        <taxon>Ortervirales</taxon>
        <taxon>Retroviridae</taxon>
        <taxon>Orthoretrovirinae</taxon>
        <taxon>Lentivirus</taxon>
        <taxon>Lentivirus humimdef1</taxon>
    </lineage>
</organism>
<keyword evidence="8 32" id="KW-1170">Fusion of virus membrane with host endosomal membrane</keyword>
<feature type="domain" description="Retroviral envelope protein GP41-like" evidence="36">
    <location>
        <begin position="512"/>
        <end position="702"/>
    </location>
</feature>
<keyword evidence="29 32" id="KW-0899">Viral immunoevasion</keyword>
<keyword evidence="21 32" id="KW-1164">Virus endocytosis by host</keyword>
<comment type="subunit">
    <text evidence="32">The mature envelope protein (Env) consists of a homotrimer of non-covalently associated gp120-gp41 heterodimers. The resulting complex protrudes from the virus surface as a spike. There seems to be as few as 10 spikes on the average virion. Surface protein gp120 interacts with host CD4, CCR5 and CXCR4. Gp120 also interacts with the C-type lectins CD209/DC-SIGN and CLEC4M/DC-SIGNR (collectively referred to as DC-SIGN(R)). Gp120 and gp41 interact with GalCer. Gp120 interacts with host ITGA4/ITGB7 complex; on CD4+ T-cells, this interaction results in rapid activation of integrin ITGAL/LFA-1, which facilitates efficient cell-to-cell spreading of HIV-1. Gp120 interacts with cell-associated heparan sulfate; this interaction increases virus infectivity on permissive cells and may be involved in infection of CD4- cells.</text>
</comment>
<comment type="caution">
    <text evidence="32 33">Lacks conserved residue(s) required for the propagation of feature annotation.</text>
</comment>
<comment type="subcellular location">
    <subcellularLocation>
        <location evidence="3">Host cell membrane</location>
        <topology evidence="3">Peripheral membrane protein</topology>
    </subcellularLocation>
    <subcellularLocation>
        <location evidence="1">Host cell membrane</location>
        <topology evidence="1">Single-pass type I membrane protein</topology>
    </subcellularLocation>
    <subcellularLocation>
        <location evidence="2">Host endosome membrane</location>
        <topology evidence="2">Peripheral membrane protein</topology>
    </subcellularLocation>
    <subcellularLocation>
        <location evidence="5">Host endosome membrane</location>
        <topology evidence="5">Single-pass type I membrane protein</topology>
    </subcellularLocation>
    <subcellularLocation>
        <location evidence="6">Virion membrane</location>
        <topology evidence="6">Peripheral membrane protein</topology>
    </subcellularLocation>
    <subcellularLocation>
        <location evidence="4">Virion membrane</location>
        <topology evidence="4">Single-pass type I membrane protein</topology>
    </subcellularLocation>
</comment>
<comment type="similarity">
    <text evidence="32">Belongs to the HIV-1 env protein family.</text>
</comment>
<feature type="compositionally biased region" description="Basic and acidic residues" evidence="34">
    <location>
        <begin position="708"/>
        <end position="724"/>
    </location>
</feature>
<dbReference type="GO" id="GO:0019082">
    <property type="term" value="P:viral protein processing"/>
    <property type="evidence" value="ECO:0007669"/>
    <property type="project" value="UniProtKB-UniRule"/>
</dbReference>
<dbReference type="InterPro" id="IPR000777">
    <property type="entry name" value="HIV1_Gp120"/>
</dbReference>
<keyword evidence="22 32" id="KW-1133">Transmembrane helix</keyword>
<keyword evidence="7 32" id="KW-1168">Fusion of virus membrane with host membrane</keyword>
<dbReference type="GO" id="GO:0016020">
    <property type="term" value="C:membrane"/>
    <property type="evidence" value="ECO:0007669"/>
    <property type="project" value="UniProtKB-UniRule"/>
</dbReference>
<dbReference type="FunFam" id="1.10.287.210:FF:000001">
    <property type="entry name" value="Envelope glycoprotein gp160"/>
    <property type="match status" value="1"/>
</dbReference>
<evidence type="ECO:0000256" key="17">
    <source>
        <dbReference type="ARBA" id="ARBA00022804"/>
    </source>
</evidence>
<feature type="transmembrane region" description="Helical" evidence="33">
    <location>
        <begin position="663"/>
        <end position="687"/>
    </location>
</feature>
<evidence type="ECO:0000256" key="6">
    <source>
        <dbReference type="ARBA" id="ARBA00004650"/>
    </source>
</evidence>
<proteinExistence type="inferred from homology"/>
<evidence type="ECO:0000256" key="27">
    <source>
        <dbReference type="ARBA" id="ARBA00023157"/>
    </source>
</evidence>
<keyword evidence="24 32" id="KW-0175">Coiled coil</keyword>
<dbReference type="Gene3D" id="1.20.5.490">
    <property type="entry name" value="Single helix bin"/>
    <property type="match status" value="1"/>
</dbReference>
<dbReference type="InterPro" id="IPR000328">
    <property type="entry name" value="GP41-like"/>
</dbReference>
<keyword evidence="27 32" id="KW-1015">Disulfide bond</keyword>
<feature type="domain" description="Human immunodeficiency virus 1 envelope glycoprotein Gp120" evidence="35">
    <location>
        <begin position="139"/>
        <end position="493"/>
    </location>
</feature>
<dbReference type="FunFam" id="2.170.40.20:FF:000003">
    <property type="entry name" value="Envelope glycoprotein gp160"/>
    <property type="match status" value="1"/>
</dbReference>
<evidence type="ECO:0000256" key="20">
    <source>
        <dbReference type="ARBA" id="ARBA00022879"/>
    </source>
</evidence>
<organismHost>
    <name type="scientific">Homo sapiens</name>
    <name type="common">Human</name>
    <dbReference type="NCBI Taxonomy" id="9606"/>
</organismHost>
<evidence type="ECO:0000256" key="13">
    <source>
        <dbReference type="ARBA" id="ARBA00022685"/>
    </source>
</evidence>
<evidence type="ECO:0000256" key="3">
    <source>
        <dbReference type="ARBA" id="ARBA00004505"/>
    </source>
</evidence>
<feature type="transmembrane region" description="Helical" evidence="33">
    <location>
        <begin position="494"/>
        <end position="517"/>
    </location>
</feature>
<evidence type="ECO:0000256" key="30">
    <source>
        <dbReference type="ARBA" id="ARBA00023288"/>
    </source>
</evidence>
<dbReference type="Pfam" id="PF00516">
    <property type="entry name" value="GP120"/>
    <property type="match status" value="2"/>
</dbReference>
<evidence type="ECO:0000256" key="26">
    <source>
        <dbReference type="ARBA" id="ARBA00023139"/>
    </source>
</evidence>
<dbReference type="FunFam" id="2.170.40.20:FF:000004">
    <property type="entry name" value="Envelope glycoprotein gp160"/>
    <property type="match status" value="1"/>
</dbReference>
<dbReference type="GO" id="GO:1903908">
    <property type="term" value="P:positive regulation of plasma membrane raft polarization"/>
    <property type="evidence" value="ECO:0007669"/>
    <property type="project" value="UniProtKB-UniRule"/>
</dbReference>
<dbReference type="PROSITE" id="PS51257">
    <property type="entry name" value="PROKAR_LIPOPROTEIN"/>
    <property type="match status" value="1"/>
</dbReference>
<feature type="region of interest" description="MPER; binding to GalCer" evidence="32">
    <location>
        <begin position="644"/>
        <end position="665"/>
    </location>
</feature>
<keyword evidence="14 32" id="KW-0812">Transmembrane</keyword>
<keyword evidence="25 32" id="KW-0472">Membrane</keyword>
<reference evidence="37" key="2">
    <citation type="submission" date="2012-11" db="EMBL/GenBank/DDBJ databases">
        <authorList>
            <person name="Buckheit Sturdevant C."/>
            <person name="Dow A."/>
            <person name="Jabara C.B."/>
            <person name="Joseph S.B."/>
            <person name="Schnell G."/>
            <person name="Takamune N."/>
            <person name="Mallewa M."/>
            <person name="Heyderman R.S."/>
            <person name="Van Rie A."/>
            <person name="Swanstrom R."/>
        </authorList>
    </citation>
    <scope>NUCLEOTIDE SEQUENCE</scope>
    <source>
        <strain evidence="37">4030_CSF_Visit1_amplicon13</strain>
    </source>
</reference>
<keyword evidence="15 32" id="KW-0053">Apoptosis</keyword>
<comment type="domain">
    <text evidence="32">The YXXL motif is involved in determining the exact site of viral release at the surface of infected mononuclear cells and promotes endocytosis. YXXL and di-leucine endocytosis motifs interact directly or indirectly with the clathrin adapter complexes, opperate independently, and their activities are not additive.</text>
</comment>
<keyword evidence="28 32" id="KW-0325">Glycoprotein</keyword>
<keyword evidence="11 32" id="KW-0945">Host-virus interaction</keyword>
<comment type="function">
    <text evidence="32">Surface protein gp120: Attaches the virus to the host lymphoid cell by binding to the primary receptor CD4. This interaction induces a structural rearrangement creating a high affinity binding site for a chemokine coreceptor like CXCR4 and/or CCR5. Acts as a ligand for CD209/DC-SIGN and CLEC4M/DC-SIGNR, which are respectively found on dendritic cells (DCs), and on endothelial cells of liver sinusoids and lymph node sinuses. These interactions allow capture of viral particles at mucosal surfaces by these cells and subsequent transmission to permissive cells. HIV subverts the migration properties of dendritic cells to gain access to CD4+ T-cells in lymph nodes. Virus transmission to permissive T-cells occurs either in trans (without DCs infection, through viral capture and transmission), or in cis (following DCs productive infection, through the usual CD4-gp120 interaction), thereby inducing a robust infection. In trans infection, bound virions remain infectious over days and it is proposed that they are not degraded, but protected in non-lysosomal acidic organelles within the DCs close to the cell membrane thus contributing to the viral infectious potential during DCs' migration from the periphery to the lymphoid tissues. On arrival at lymphoid tissues, intact virions recycle back to DCs' cell surface allowing virus transmission to CD4+ T-cells.</text>
</comment>
<comment type="domain">
    <text evidence="32 33">The 17 amino acids long immunosuppressive region is present in many retroviral envelope proteins. Synthetic peptides derived from this relatively conserved sequence inhibit immune function in vitro and in vivo.</text>
</comment>
<dbReference type="GO" id="GO:1903911">
    <property type="term" value="P:positive regulation of receptor clustering"/>
    <property type="evidence" value="ECO:0007669"/>
    <property type="project" value="UniProtKB-UniRule"/>
</dbReference>
<keyword evidence="17 32" id="KW-1161">Viral attachment to host cell</keyword>
<comment type="PTM">
    <text evidence="32">Palmitoylation of the transmembrane protein and of Env polyprotein (prior to its proteolytic cleavage) is essential for their association with host cell membrane lipid rafts. Palmitoylation is therefore required for envelope trafficking to classical lipid rafts, but not for viral replication.</text>
</comment>
<evidence type="ECO:0000256" key="19">
    <source>
        <dbReference type="ARBA" id="ARBA00022870"/>
    </source>
</evidence>
<feature type="coiled-coil region" evidence="32">
    <location>
        <begin position="615"/>
        <end position="649"/>
    </location>
</feature>
<evidence type="ECO:0000256" key="21">
    <source>
        <dbReference type="ARBA" id="ARBA00022890"/>
    </source>
</evidence>
<dbReference type="GO" id="GO:0044175">
    <property type="term" value="C:host cell endosome membrane"/>
    <property type="evidence" value="ECO:0007669"/>
    <property type="project" value="UniProtKB-SubCell"/>
</dbReference>
<dbReference type="SUPFAM" id="SSF58069">
    <property type="entry name" value="Virus ectodomain"/>
    <property type="match status" value="1"/>
</dbReference>
<dbReference type="GO" id="GO:0075512">
    <property type="term" value="P:clathrin-dependent endocytosis of virus by host cell"/>
    <property type="evidence" value="ECO:0007669"/>
    <property type="project" value="UniProtKB-UniRule"/>
</dbReference>
<evidence type="ECO:0000259" key="35">
    <source>
        <dbReference type="Pfam" id="PF00516"/>
    </source>
</evidence>
<dbReference type="GO" id="GO:0020002">
    <property type="term" value="C:host cell plasma membrane"/>
    <property type="evidence" value="ECO:0007669"/>
    <property type="project" value="UniProtKB-SubCell"/>
</dbReference>
<feature type="region of interest" description="Fusion peptide" evidence="32">
    <location>
        <begin position="494"/>
        <end position="514"/>
    </location>
</feature>
<dbReference type="InterPro" id="IPR037527">
    <property type="entry name" value="Gp160"/>
</dbReference>
<keyword evidence="12 32" id="KW-1162">Viral penetration into host cytoplasm</keyword>
<comment type="function">
    <text evidence="32">Transmembrane protein gp41: Acts as a class I viral fusion protein. Under the current model, the protein has at least 3 conformational states: pre-fusion native state, pre-hairpin intermediate state, and post-fusion hairpin state. During fusion of viral and target intracellular membranes, the coiled coil regions (heptad repeats) assume a trimer-of-hairpins structure, positioning the fusion peptide in close proximity to the C-terminal region of the ectodomain. The formation of this structure appears to drive apposition and subsequent fusion of viral and target cell membranes. Complete fusion occurs in host cell endosomes and is dynamin-dependent, however some lipid transfer might occur at the plasma membrane. The virus undergoes clathrin-dependent internalization long before endosomal fusion, thus minimizing the surface exposure of conserved viral epitopes during fusion and reducing the efficacy of inhibitors targeting these epitopes. Membranes fusion leads to delivery of the nucleocapsid into the cytoplasm.</text>
</comment>
<comment type="domain">
    <text evidence="32">Some of the most genetically diverse regions of the viral genome are present in Env. They are called variable regions 1 through 5 (V1 through V5). Coreceptor usage of gp120 is determined mainly by the primary structure of the third variable region (V3) in the outer domain of gp120. The sequence of V3 determines which coreceptor, CCR5 and/or CXCR4 (corresponding to R5/macrophage, X4/T cell and R5X4/T cell and macrophage tropism), is used to trigger the fusion potential of the Env complex, and hence which cells the virus can infect. Binding to CCR5 involves a region adjacent in addition to V3.</text>
</comment>
<evidence type="ECO:0000256" key="28">
    <source>
        <dbReference type="ARBA" id="ARBA00023180"/>
    </source>
</evidence>
<keyword evidence="18 32" id="KW-0946">Virion</keyword>
<keyword evidence="30 32" id="KW-0449">Lipoprotein</keyword>
<feature type="region of interest" description="CD4-binding loop" evidence="32">
    <location>
        <begin position="357"/>
        <end position="367"/>
    </location>
</feature>
<dbReference type="SUPFAM" id="SSF56502">
    <property type="entry name" value="gp120 core"/>
    <property type="match status" value="2"/>
</dbReference>
<dbReference type="Gene3D" id="2.170.40.20">
    <property type="entry name" value="Human immunodeficiency virus 1, Gp160, envelope glycoprotein"/>
    <property type="match status" value="2"/>
</dbReference>
<dbReference type="GO" id="GO:0019064">
    <property type="term" value="P:fusion of virus membrane with host plasma membrane"/>
    <property type="evidence" value="ECO:0007669"/>
    <property type="project" value="UniProtKB-UniRule"/>
</dbReference>
<evidence type="ECO:0000256" key="18">
    <source>
        <dbReference type="ARBA" id="ARBA00022844"/>
    </source>
</evidence>
<dbReference type="Pfam" id="PF00517">
    <property type="entry name" value="GP41"/>
    <property type="match status" value="1"/>
</dbReference>
<feature type="domain" description="Human immunodeficiency virus 1 envelope glycoprotein Gp120" evidence="35">
    <location>
        <begin position="33"/>
        <end position="136"/>
    </location>
</feature>
<evidence type="ECO:0000256" key="7">
    <source>
        <dbReference type="ARBA" id="ARBA00022506"/>
    </source>
</evidence>
<evidence type="ECO:0000256" key="8">
    <source>
        <dbReference type="ARBA" id="ARBA00022510"/>
    </source>
</evidence>
<feature type="disulfide bond" evidence="32">
    <location>
        <begin position="53"/>
        <end position="73"/>
    </location>
</feature>
<feature type="region of interest" description="Disordered" evidence="34">
    <location>
        <begin position="701"/>
        <end position="724"/>
    </location>
</feature>
<dbReference type="Gene3D" id="1.10.287.210">
    <property type="match status" value="1"/>
</dbReference>
<evidence type="ECO:0000256" key="4">
    <source>
        <dbReference type="ARBA" id="ARBA00004563"/>
    </source>
</evidence>
<evidence type="ECO:0000256" key="15">
    <source>
        <dbReference type="ARBA" id="ARBA00022703"/>
    </source>
</evidence>
<evidence type="ECO:0000256" key="2">
    <source>
        <dbReference type="ARBA" id="ARBA00004433"/>
    </source>
</evidence>
<comment type="subcellular location">
    <molecule>Surface protein gp120</molecule>
    <subcellularLocation>
        <location evidence="32">Virion membrane</location>
        <topology evidence="32">Peripheral membrane protein</topology>
    </subcellularLocation>
    <subcellularLocation>
        <location evidence="32">Host cell membrane</location>
        <topology evidence="32">Peripheral membrane protein</topology>
    </subcellularLocation>
    <subcellularLocation>
        <location evidence="32">Host endosome membrane</location>
        <topology evidence="32">Single-pass type I membrane protein</topology>
    </subcellularLocation>
    <text evidence="32">The surface protein is not anchored to the viral envelope, but associates with the extravirion surface through its binding to TM. It is probably concentrated at the site of budding and incorporated into the virions possibly by contacts between the cytoplasmic tail of Env and the N-terminus of Gag.</text>
</comment>
<evidence type="ECO:0000256" key="23">
    <source>
        <dbReference type="ARBA" id="ARBA00023046"/>
    </source>
</evidence>
<dbReference type="GO" id="GO:0052031">
    <property type="term" value="P:symbiont-mediated perturbation of host defense response"/>
    <property type="evidence" value="ECO:0007669"/>
    <property type="project" value="UniProtKB-UniRule"/>
</dbReference>
<feature type="disulfide bond" evidence="32">
    <location>
        <begin position="580"/>
        <end position="586"/>
    </location>
</feature>
<evidence type="ECO:0000256" key="5">
    <source>
        <dbReference type="ARBA" id="ARBA00004578"/>
    </source>
</evidence>
<comment type="domain">
    <text evidence="32">The membrane proximal external region (MPER) present in gp41 is a tryptophan-rich region recognized by the antibodies 2F5, Z13, and 4E10. MPER seems to play a role in fusion.</text>
</comment>
<feature type="disulfide bond" evidence="32">
    <location>
        <begin position="224"/>
        <end position="235"/>
    </location>
</feature>
<name>L7WGS4_HV1</name>
<evidence type="ECO:0000256" key="11">
    <source>
        <dbReference type="ARBA" id="ARBA00022581"/>
    </source>
</evidence>
<feature type="short sequence motif" description="YXXL motif; contains endocytosis signal" evidence="32">
    <location>
        <begin position="694"/>
        <end position="697"/>
    </location>
</feature>
<evidence type="ECO:0000256" key="25">
    <source>
        <dbReference type="ARBA" id="ARBA00023136"/>
    </source>
</evidence>
<keyword evidence="31 32" id="KW-1160">Virus entry into host cell</keyword>
<keyword evidence="13 32" id="KW-0165">Cleavage on pair of basic residues</keyword>
<evidence type="ECO:0000256" key="33">
    <source>
        <dbReference type="RuleBase" id="RU363095"/>
    </source>
</evidence>
<feature type="disulfide bond" evidence="32">
    <location>
        <begin position="214"/>
        <end position="243"/>
    </location>
</feature>
<feature type="chain" id="PRO_5023366672" description="Transmembrane protein gp41" evidence="32">
    <location>
        <begin position="494"/>
        <end position="845"/>
    </location>
</feature>
<evidence type="ECO:0000313" key="37">
    <source>
        <dbReference type="EMBL" id="AGC81374.1"/>
    </source>
</evidence>
<feature type="region of interest" description="Immunosuppression" evidence="32">
    <location>
        <begin position="556"/>
        <end position="574"/>
    </location>
</feature>
<dbReference type="InterPro" id="IPR036377">
    <property type="entry name" value="Gp120_core_sf"/>
</dbReference>
<evidence type="ECO:0000256" key="10">
    <source>
        <dbReference type="ARBA" id="ARBA00022570"/>
    </source>
</evidence>
<evidence type="ECO:0000259" key="36">
    <source>
        <dbReference type="Pfam" id="PF00517"/>
    </source>
</evidence>
<keyword evidence="19 32" id="KW-1043">Host membrane</keyword>
<evidence type="ECO:0000256" key="34">
    <source>
        <dbReference type="SAM" id="MobiDB-lite"/>
    </source>
</evidence>
<dbReference type="GO" id="GO:0039654">
    <property type="term" value="P:fusion of virus membrane with host endosome membrane"/>
    <property type="evidence" value="ECO:0007669"/>
    <property type="project" value="UniProtKB-UniRule"/>
</dbReference>
<evidence type="ECO:0000256" key="32">
    <source>
        <dbReference type="HAMAP-Rule" id="MF_04083"/>
    </source>
</evidence>
<accession>L7WGS4</accession>
<dbReference type="CDD" id="cd09909">
    <property type="entry name" value="HIV-1-like_HR1-HR2"/>
    <property type="match status" value="1"/>
</dbReference>
<protein>
    <recommendedName>
        <fullName evidence="32">Envelope glycoprotein gp160</fullName>
    </recommendedName>
    <alternativeName>
        <fullName evidence="32">Env polyprotein</fullName>
    </alternativeName>
    <component>
        <recommendedName>
            <fullName evidence="32">Surface protein gp120</fullName>
            <shortName evidence="32">SU</shortName>
        </recommendedName>
        <alternativeName>
            <fullName evidence="32">Glycoprotein 120</fullName>
            <shortName evidence="32">gp120</shortName>
        </alternativeName>
    </component>
    <component>
        <recommendedName>
            <fullName evidence="32">Transmembrane protein gp41</fullName>
            <shortName evidence="32">TM</shortName>
        </recommendedName>
        <alternativeName>
            <fullName evidence="32">Glycoprotein 41</fullName>
            <shortName evidence="32">gp41</shortName>
        </alternativeName>
    </component>
</protein>
<dbReference type="GO" id="GO:0005198">
    <property type="term" value="F:structural molecule activity"/>
    <property type="evidence" value="ECO:0007669"/>
    <property type="project" value="UniProtKB-UniRule"/>
</dbReference>
<evidence type="ECO:0000256" key="9">
    <source>
        <dbReference type="ARBA" id="ARBA00022511"/>
    </source>
</evidence>
<feature type="chain" id="PRO_5023366671" description="Envelope glycoprotein gp160" evidence="32">
    <location>
        <begin position="32"/>
        <end position="845"/>
    </location>
</feature>
<comment type="function">
    <text evidence="32">Envelope glycoprotein gp160: Oligomerizes in the host endoplasmic reticulum into predominantly trimers. In a second time, gp160 transits in the host Golgi, where glycosylation is completed. The precursor is then proteolytically cleaved in the trans-Golgi and thereby activated by cellular furin or furin-like proteases to produce gp120 and gp41.</text>
</comment>
<keyword evidence="16 32" id="KW-0732">Signal</keyword>
<dbReference type="HAMAP" id="MF_04083">
    <property type="entry name" value="HIV_ENV"/>
    <property type="match status" value="1"/>
</dbReference>
<comment type="domain">
    <text evidence="32">The CD4-binding region is targeted by the antibody b12.</text>
</comment>
<keyword evidence="23 32" id="KW-1039">Host endosome</keyword>
<comment type="PTM">
    <text evidence="32">Specific enzymatic cleavages in vivo yield mature proteins. Envelope glycoproteins are synthesized as a inactive precursor that is heavily N-glycosylated and processed likely by host cell furin in the Golgi to yield the mature SU and TM proteins. The cleavage site between SU and TM requires the minimal sequence [KR]-X-[KR]-R. About 2 of the 9 disulfide bonds of gp41 are reduced by P4HB/PDI, following binding to CD4 receptor.</text>
</comment>
<keyword evidence="20 32" id="KW-0261">Viral envelope protein</keyword>
<feature type="region of interest" description="V2" evidence="32">
    <location>
        <begin position="153"/>
        <end position="192"/>
    </location>
</feature>
<evidence type="ECO:0000256" key="31">
    <source>
        <dbReference type="ARBA" id="ARBA00023296"/>
    </source>
</evidence>
<keyword evidence="10 32" id="KW-1165">Clathrin-mediated endocytosis of virus by host</keyword>
<evidence type="ECO:0000256" key="29">
    <source>
        <dbReference type="ARBA" id="ARBA00023280"/>
    </source>
</evidence>
<evidence type="ECO:0000256" key="14">
    <source>
        <dbReference type="ARBA" id="ARBA00022692"/>
    </source>
</evidence>
<dbReference type="GO" id="GO:0019062">
    <property type="term" value="P:virion attachment to host cell"/>
    <property type="evidence" value="ECO:0007669"/>
    <property type="project" value="UniProtKB-UniRule"/>
</dbReference>
<keyword evidence="26 32" id="KW-0564">Palmitate</keyword>
<evidence type="ECO:0000256" key="22">
    <source>
        <dbReference type="ARBA" id="ARBA00022989"/>
    </source>
</evidence>
<evidence type="ECO:0000256" key="1">
    <source>
        <dbReference type="ARBA" id="ARBA00004402"/>
    </source>
</evidence>
<dbReference type="GO" id="GO:0055036">
    <property type="term" value="C:virion membrane"/>
    <property type="evidence" value="ECO:0007669"/>
    <property type="project" value="UniProtKB-SubCell"/>
</dbReference>
<reference evidence="37" key="1">
    <citation type="journal article" date="2012" name="PLoS Pathog.">
        <title>Central Nervous System Compartmentalization of HIV-1 Subtype C Variants Early and Late in Infection in Young Children.</title>
        <authorList>
            <person name="Sturdevant C.B."/>
            <person name="Dow A."/>
            <person name="Jabara C.B."/>
            <person name="Joseph S.B."/>
            <person name="Schnell G."/>
            <person name="Takamune N."/>
            <person name="Mallewa M."/>
            <person name="Heyderman R.S."/>
            <person name="Van Rie A."/>
            <person name="Swanstrom R."/>
        </authorList>
    </citation>
    <scope>NUCLEOTIDE SEQUENCE</scope>
    <source>
        <strain evidence="37">4030_CSF_Visit1_amplicon13</strain>
    </source>
</reference>
<feature type="lipid moiety-binding region" description="S-palmitoyl cysteine; by host" evidence="32">
    <location>
        <position position="746"/>
    </location>
</feature>
<feature type="region of interest" description="Disordered" evidence="34">
    <location>
        <begin position="437"/>
        <end position="456"/>
    </location>
</feature>
<dbReference type="EMBL" id="KC187539">
    <property type="protein sequence ID" value="AGC81374.1"/>
    <property type="molecule type" value="Genomic_RNA"/>
</dbReference>
<gene>
    <name evidence="32 37" type="primary">env</name>
</gene>
<keyword evidence="9 32" id="KW-1032">Host cell membrane</keyword>
<evidence type="ECO:0000256" key="12">
    <source>
        <dbReference type="ARBA" id="ARBA00022595"/>
    </source>
</evidence>
<comment type="subcellular location">
    <molecule>Transmembrane protein gp41</molecule>
    <subcellularLocation>
        <location evidence="32">Virion membrane</location>
        <topology evidence="32">Single-pass type I membrane protein</topology>
    </subcellularLocation>
    <subcellularLocation>
        <location evidence="32">Host cell membrane</location>
        <topology evidence="32">Single-pass type I membrane protein</topology>
    </subcellularLocation>
    <subcellularLocation>
        <location evidence="32">Host endosome membrane</location>
        <topology evidence="32">Single-pass type I membrane protein</topology>
    </subcellularLocation>
    <text evidence="32">It is probably concentrated at the site of budding and incorporated into the virions possibly by contacts between the cytoplasmic tail of Env and the N-terminus of Gag.</text>
</comment>
<feature type="topological domain" description="Cytoplasmic" evidence="32">
    <location>
        <begin position="688"/>
        <end position="845"/>
    </location>
</feature>
<feature type="lipid moiety-binding region" description="S-palmitoyl cysteine; by host" evidence="32">
    <location>
        <position position="826"/>
    </location>
</feature>
<comment type="miscellaneous">
    <text evidence="32">HIV-1 lineages are divided in three main groups, M (for Major), O (for Outlier), and N (for New, or Non-M, Non-O). The vast majority of strains found worldwide belong to the group M. Group O seems to be endemic to and largely confined to Cameroon and neighboring countries in West Central Africa, where these viruses represent a small minority of HIV-1 strains. The group N is represented by a limited number of isolates from Cameroonian persons. The group M is further subdivided in 9 clades or subtypes (A to D, F to H, J and K).</text>
</comment>
<dbReference type="GO" id="GO:0019031">
    <property type="term" value="C:viral envelope"/>
    <property type="evidence" value="ECO:0007669"/>
    <property type="project" value="UniProtKB-KW"/>
</dbReference>
<sequence length="845" mass="95437">MRVRGIQRNWQQWWIWGILGCWVLMNCNGGGNLWVTVYYGVPVWREAKTTLFCASDAKAYEREVHNVWATHACVPTDPNPQEMVLENVTENFNMWKNGMVDQMHEDIISLWDESLKPCVKLTPLCVTLECGNVTTNGGNVTINGNGTEEIKNCTFNITTELRDRKNKRYALFYKLDMVSLNGNPSKYRLINCNTSAITQACPKVSFDPIPIHYCAPAGYALLKCNDKTFNGTGPCTNVSTVQCTHGIKPVVSTQLLLNGSLAEEEIIIRSENLTNNVKTIIVQLTKPVQIVCTRPNNNTRQSIRIGSGQVFYATKGIIGDIRQAHCNISAEDWNKTVINITEKLQNHYNKTIVFAPSAGGDLEITTHSFNCRGEFFYCNTSKLFNRTDDKSTMVTLPCKIKQIINMWQKVGRAMYAPPIEGNITCNSNITGLLLTRDGATGEDNNENETFRPGGGDMRDNWRSELYKYKVVEIKPLGIAPTGAKRRVVERGKRAVGLGAVFLGFLGAAGSTMGAAAVTLTAQTRQLLSGIVQQQSNLLKAIEAQQHMLQLTVWGIKQLQARVLAMERYLQDQQLLGMWGCSGKFICTTDVPWNSSWSNRSDIDIWNNMTWMQWDREISNYTNTIYELLEKSQIQQEENEKELLKLDSWNNLWNWFSISKWLRYIQIFIMIVGGLIGLRIIFAVLSIVNRVRQGYSPLSFQTLTPNPRGPDRLGRIEEEGGEPDRDKSIRLVNGFLALAWDDLRSLCLFSYHRLRDLILVTARAVELLGRSSLRGLQRGWEALKYLGSLVQYWGLELKKSAISLLDTIAIAVAEGTDRIIELVQSTCRAIRNIPRRIRQGFEAALQ</sequence>
<comment type="miscellaneous">
    <text evidence="32">Inhibitors targeting HIV-1 viral envelope proteins are used as antiretroviral drugs. Attachment of virions to the cell surface via non-specific interactions and CD4 binding can be blocked by inhibitors that include cyanovirin-N, cyclotriazadisulfonamide analogs, PRO 2000, TNX 355 and PRO 542. In addition, BMS 806 can block CD4-induced conformational changes. Env interactions with the coreceptor molecules can be targeted by CCR5 antagonists including SCH-D, maraviroc (UK 427857) and aplaviroc (GW 873140), and the CXCR4 antagonist AMD 070. Fusion of viral and cellular membranes can be inhibited by peptides such as enfuvirtide and tifuvirtide (T 1249). Resistance to inhibitors associated with mutations in Env are observed. Most of the time, single mutations confer only a modest reduction in drug susceptibility. Combination of several mutations is usually required to develop a high-level drug resistance.</text>
</comment>
<evidence type="ECO:0000256" key="24">
    <source>
        <dbReference type="ARBA" id="ARBA00023054"/>
    </source>
</evidence>